<dbReference type="RefSeq" id="WP_124878143.1">
    <property type="nucleotide sequence ID" value="NZ_RQJO01000011.1"/>
</dbReference>
<dbReference type="Proteomes" id="UP000271925">
    <property type="component" value="Unassembled WGS sequence"/>
</dbReference>
<feature type="chain" id="PRO_5018198576" evidence="1">
    <location>
        <begin position="20"/>
        <end position="211"/>
    </location>
</feature>
<proteinExistence type="predicted"/>
<keyword evidence="1" id="KW-0732">Signal</keyword>
<dbReference type="AlphaFoldDB" id="A0A3P1BG74"/>
<reference evidence="2 3" key="1">
    <citation type="submission" date="2018-11" db="EMBL/GenBank/DDBJ databases">
        <authorList>
            <person name="Zhou Z."/>
            <person name="Wang G."/>
        </authorList>
    </citation>
    <scope>NUCLEOTIDE SEQUENCE [LARGE SCALE GENOMIC DNA]</scope>
    <source>
        <strain evidence="2 3">KCTC52004</strain>
    </source>
</reference>
<evidence type="ECO:0000256" key="1">
    <source>
        <dbReference type="SAM" id="SignalP"/>
    </source>
</evidence>
<evidence type="ECO:0000313" key="2">
    <source>
        <dbReference type="EMBL" id="RRB00098.1"/>
    </source>
</evidence>
<dbReference type="EMBL" id="RQJO01000011">
    <property type="protein sequence ID" value="RRB00098.1"/>
    <property type="molecule type" value="Genomic_DNA"/>
</dbReference>
<sequence length="211" mass="23838">MKSFLLLTLLTVSSTAAWSNENVSADSDTLTQQQLEGFGREAKNRISTLVDYLGVIVNKNRSYEERKDAIRQASLMFSEKATVEVSNIKTGMITRLPIRQYLEKIKMLSYDRVEIKSYWPAGLSVWKKVADGSYQASGQYFLEFEAWRNGNTKSVEADESVKIISAELKTVDDPFYGGKKWMLLFTGESTMSIQSKSVDSSAVMRQPVKKN</sequence>
<name>A0A3P1BG74_9BACT</name>
<accession>A0A3P1BG74</accession>
<comment type="caution">
    <text evidence="2">The sequence shown here is derived from an EMBL/GenBank/DDBJ whole genome shotgun (WGS) entry which is preliminary data.</text>
</comment>
<keyword evidence="3" id="KW-1185">Reference proteome</keyword>
<dbReference type="OrthoDB" id="953811at2"/>
<evidence type="ECO:0000313" key="3">
    <source>
        <dbReference type="Proteomes" id="UP000271925"/>
    </source>
</evidence>
<feature type="signal peptide" evidence="1">
    <location>
        <begin position="1"/>
        <end position="19"/>
    </location>
</feature>
<protein>
    <submittedName>
        <fullName evidence="2">Uncharacterized protein</fullName>
    </submittedName>
</protein>
<gene>
    <name evidence="2" type="ORF">EHT25_26100</name>
</gene>
<organism evidence="2 3">
    <name type="scientific">Larkinella rosea</name>
    <dbReference type="NCBI Taxonomy" id="2025312"/>
    <lineage>
        <taxon>Bacteria</taxon>
        <taxon>Pseudomonadati</taxon>
        <taxon>Bacteroidota</taxon>
        <taxon>Cytophagia</taxon>
        <taxon>Cytophagales</taxon>
        <taxon>Spirosomataceae</taxon>
        <taxon>Larkinella</taxon>
    </lineage>
</organism>